<sequence length="475" mass="54017">MGARQIQHKKDLDLVANNYQEQMSDELQNQKNIFQRHIDQLVGENARLEEETLAAEATHENILSVTQERHNLELYNMSIEHQEELQHREIQLNNLMATHSQILKTQNTEHEQAMSQKTIAHTNELRAREQAYARLVDEHSSSIDDFKANHTSAINMLNFAHSSAIQSLKLAHDQERQHLNTKISTMEAEHEIAKKEAMKDLKKDNEAFKKALVAREKARALPDHQIADNFRSLALDIDEFSSFDWDRRAESSWPFPSNSFHKPSIAPIHIKIERQIIQTKIWILLYNHIFLTPFRIFGEEGKKLESKWAGTSPTGRNLEWTGWPKAIEGSETRRCIEVKKCIEAIDKGTTPALPGYRLREAYHNSLANLANEMAKVVGTVSPVDDNALGDMKEIANSAARFWLELGSQRFRVFVAVPDRILRSMQGSSGRGAQRGLVELVIRPELRRAGNSLGGGLGREEVISECTGEYSSFQSG</sequence>
<dbReference type="OrthoDB" id="5430054at2759"/>
<keyword evidence="1" id="KW-0175">Coiled coil</keyword>
<organism evidence="2 3">
    <name type="scientific">Venturia effusa</name>
    <dbReference type="NCBI Taxonomy" id="50376"/>
    <lineage>
        <taxon>Eukaryota</taxon>
        <taxon>Fungi</taxon>
        <taxon>Dikarya</taxon>
        <taxon>Ascomycota</taxon>
        <taxon>Pezizomycotina</taxon>
        <taxon>Dothideomycetes</taxon>
        <taxon>Pleosporomycetidae</taxon>
        <taxon>Venturiales</taxon>
        <taxon>Venturiaceae</taxon>
        <taxon>Venturia</taxon>
    </lineage>
</organism>
<dbReference type="Proteomes" id="UP000316270">
    <property type="component" value="Chromosome 8"/>
</dbReference>
<proteinExistence type="predicted"/>
<feature type="coiled-coil region" evidence="1">
    <location>
        <begin position="31"/>
        <end position="58"/>
    </location>
</feature>
<gene>
    <name evidence="2" type="ORF">FKW77_009125</name>
</gene>
<dbReference type="EMBL" id="CP042192">
    <property type="protein sequence ID" value="QDS73016.1"/>
    <property type="molecule type" value="Genomic_DNA"/>
</dbReference>
<evidence type="ECO:0000256" key="1">
    <source>
        <dbReference type="SAM" id="Coils"/>
    </source>
</evidence>
<accession>A0A517LBK3</accession>
<reference evidence="2 3" key="1">
    <citation type="submission" date="2019-07" db="EMBL/GenBank/DDBJ databases">
        <title>Finished genome of Venturia effusa.</title>
        <authorList>
            <person name="Young C.A."/>
            <person name="Cox M.P."/>
            <person name="Ganley A.R.D."/>
            <person name="David W.J."/>
        </authorList>
    </citation>
    <scope>NUCLEOTIDE SEQUENCE [LARGE SCALE GENOMIC DNA]</scope>
    <source>
        <strain evidence="3">albino</strain>
    </source>
</reference>
<protein>
    <submittedName>
        <fullName evidence="2">Uncharacterized protein</fullName>
    </submittedName>
</protein>
<keyword evidence="3" id="KW-1185">Reference proteome</keyword>
<evidence type="ECO:0000313" key="2">
    <source>
        <dbReference type="EMBL" id="QDS73016.1"/>
    </source>
</evidence>
<evidence type="ECO:0000313" key="3">
    <source>
        <dbReference type="Proteomes" id="UP000316270"/>
    </source>
</evidence>
<name>A0A517LBK3_9PEZI</name>
<dbReference type="AlphaFoldDB" id="A0A517LBK3"/>